<dbReference type="SMART" id="SM00953">
    <property type="entry name" value="RES"/>
    <property type="match status" value="1"/>
</dbReference>
<evidence type="ECO:0000313" key="2">
    <source>
        <dbReference type="EMBL" id="SDX99112.1"/>
    </source>
</evidence>
<accession>A0A1H3G6Z9</accession>
<dbReference type="RefSeq" id="WP_074739703.1">
    <property type="nucleotide sequence ID" value="NZ_FNNP01000032.1"/>
</dbReference>
<protein>
    <submittedName>
        <fullName evidence="2">RES domain-containing protein</fullName>
    </submittedName>
</protein>
<sequence length="237" mass="26389">MQPDVTRVTWSTTHRIIRSRFPPIDLFEDIADPADWDAIFSAEAKTNPRVAESVGMLDLVPEDRRVAGAGASWAMAPFTHTSTDRPSRFTDGSYGVYYAGDRVEVALFETMHHHGRFMAATSEEPGWVSDFRELVGTLDADLHDLTGVSLEDAVYDKDNYTASQSLAFELRDESSNGIVYTSVRYPKGHAVALFWPDIAGIPTQGQHFSYYWDGVAVTRVKNLNSGDVFNIVEETSD</sequence>
<evidence type="ECO:0000313" key="3">
    <source>
        <dbReference type="Proteomes" id="UP000183400"/>
    </source>
</evidence>
<proteinExistence type="predicted"/>
<name>A0A1H3G6Z9_9RHOB</name>
<dbReference type="OrthoDB" id="9795903at2"/>
<keyword evidence="3" id="KW-1185">Reference proteome</keyword>
<feature type="domain" description="RES" evidence="1">
    <location>
        <begin position="77"/>
        <end position="205"/>
    </location>
</feature>
<reference evidence="3" key="1">
    <citation type="submission" date="2016-10" db="EMBL/GenBank/DDBJ databases">
        <authorList>
            <person name="Varghese N."/>
            <person name="Submissions S."/>
        </authorList>
    </citation>
    <scope>NUCLEOTIDE SEQUENCE [LARGE SCALE GENOMIC DNA]</scope>
    <source>
        <strain evidence="3">DSM 27839</strain>
    </source>
</reference>
<dbReference type="AlphaFoldDB" id="A0A1H3G6Z9"/>
<organism evidence="2 3">
    <name type="scientific">Ruegeria halocynthiae</name>
    <dbReference type="NCBI Taxonomy" id="985054"/>
    <lineage>
        <taxon>Bacteria</taxon>
        <taxon>Pseudomonadati</taxon>
        <taxon>Pseudomonadota</taxon>
        <taxon>Alphaproteobacteria</taxon>
        <taxon>Rhodobacterales</taxon>
        <taxon>Roseobacteraceae</taxon>
        <taxon>Ruegeria</taxon>
    </lineage>
</organism>
<gene>
    <name evidence="2" type="ORF">SAMN05444358_1322</name>
</gene>
<evidence type="ECO:0000259" key="1">
    <source>
        <dbReference type="SMART" id="SM00953"/>
    </source>
</evidence>
<dbReference type="Proteomes" id="UP000183400">
    <property type="component" value="Unassembled WGS sequence"/>
</dbReference>
<dbReference type="InterPro" id="IPR014914">
    <property type="entry name" value="RES_dom"/>
</dbReference>
<dbReference type="Pfam" id="PF08808">
    <property type="entry name" value="RES"/>
    <property type="match status" value="1"/>
</dbReference>
<dbReference type="STRING" id="985054.SAMN05444358_1322"/>
<dbReference type="EMBL" id="FNNP01000032">
    <property type="protein sequence ID" value="SDX99112.1"/>
    <property type="molecule type" value="Genomic_DNA"/>
</dbReference>